<sequence>MGYQELDIATISIKQPLKILDLSEMYGEFGRILSISPSNNNVLKLEYLLTNFIAECCKEIGFQV</sequence>
<proteinExistence type="predicted"/>
<protein>
    <submittedName>
        <fullName evidence="1">Uncharacterized protein</fullName>
    </submittedName>
</protein>
<reference evidence="1" key="1">
    <citation type="submission" date="2021-04" db="EMBL/GenBank/DDBJ databases">
        <title>Whole genome sequencing of Enterococci isolates from hospitalized patients.</title>
        <authorList>
            <person name="Ogoti B.M."/>
            <person name="Onyambu F.G."/>
        </authorList>
    </citation>
    <scope>NUCLEOTIDE SEQUENCE</scope>
    <source>
        <strain evidence="1">242</strain>
    </source>
</reference>
<accession>A0A941J705</accession>
<dbReference type="EMBL" id="JAGTPW010000027">
    <property type="protein sequence ID" value="MBR8645135.1"/>
    <property type="molecule type" value="Genomic_DNA"/>
</dbReference>
<name>A0A941J705_9BACI</name>
<gene>
    <name evidence="1" type="ORF">KEH51_15705</name>
</gene>
<evidence type="ECO:0000313" key="2">
    <source>
        <dbReference type="Proteomes" id="UP000680045"/>
    </source>
</evidence>
<dbReference type="AlphaFoldDB" id="A0A941J705"/>
<organism evidence="1 2">
    <name type="scientific">Peribacillus frigoritolerans</name>
    <dbReference type="NCBI Taxonomy" id="450367"/>
    <lineage>
        <taxon>Bacteria</taxon>
        <taxon>Bacillati</taxon>
        <taxon>Bacillota</taxon>
        <taxon>Bacilli</taxon>
        <taxon>Bacillales</taxon>
        <taxon>Bacillaceae</taxon>
        <taxon>Peribacillus</taxon>
    </lineage>
</organism>
<comment type="caution">
    <text evidence="1">The sequence shown here is derived from an EMBL/GenBank/DDBJ whole genome shotgun (WGS) entry which is preliminary data.</text>
</comment>
<evidence type="ECO:0000313" key="1">
    <source>
        <dbReference type="EMBL" id="MBR8645135.1"/>
    </source>
</evidence>
<dbReference type="Proteomes" id="UP000680045">
    <property type="component" value="Unassembled WGS sequence"/>
</dbReference>